<name>A0AAV3QYM3_LITER</name>
<sequence length="75" mass="8343">MHAPTSAHMTAAKRILRYLSSTKSHGVVLRASTSMNLRVFTYLDRADVFTKSFSGPKFKQAIANLCRLQSPTGRD</sequence>
<protein>
    <submittedName>
        <fullName evidence="1">Uncharacterized protein</fullName>
    </submittedName>
</protein>
<gene>
    <name evidence="1" type="ORF">LIER_22590</name>
</gene>
<accession>A0AAV3QYM3</accession>
<organism evidence="1 2">
    <name type="scientific">Lithospermum erythrorhizon</name>
    <name type="common">Purple gromwell</name>
    <name type="synonym">Lithospermum officinale var. erythrorhizon</name>
    <dbReference type="NCBI Taxonomy" id="34254"/>
    <lineage>
        <taxon>Eukaryota</taxon>
        <taxon>Viridiplantae</taxon>
        <taxon>Streptophyta</taxon>
        <taxon>Embryophyta</taxon>
        <taxon>Tracheophyta</taxon>
        <taxon>Spermatophyta</taxon>
        <taxon>Magnoliopsida</taxon>
        <taxon>eudicotyledons</taxon>
        <taxon>Gunneridae</taxon>
        <taxon>Pentapetalae</taxon>
        <taxon>asterids</taxon>
        <taxon>lamiids</taxon>
        <taxon>Boraginales</taxon>
        <taxon>Boraginaceae</taxon>
        <taxon>Boraginoideae</taxon>
        <taxon>Lithospermeae</taxon>
        <taxon>Lithospermum</taxon>
    </lineage>
</organism>
<dbReference type="EMBL" id="BAABME010006200">
    <property type="protein sequence ID" value="GAA0167718.1"/>
    <property type="molecule type" value="Genomic_DNA"/>
</dbReference>
<proteinExistence type="predicted"/>
<keyword evidence="2" id="KW-1185">Reference proteome</keyword>
<dbReference type="Proteomes" id="UP001454036">
    <property type="component" value="Unassembled WGS sequence"/>
</dbReference>
<evidence type="ECO:0000313" key="2">
    <source>
        <dbReference type="Proteomes" id="UP001454036"/>
    </source>
</evidence>
<dbReference type="AlphaFoldDB" id="A0AAV3QYM3"/>
<reference evidence="1 2" key="1">
    <citation type="submission" date="2024-01" db="EMBL/GenBank/DDBJ databases">
        <title>The complete chloroplast genome sequence of Lithospermum erythrorhizon: insights into the phylogenetic relationship among Boraginaceae species and the maternal lineages of purple gromwells.</title>
        <authorList>
            <person name="Okada T."/>
            <person name="Watanabe K."/>
        </authorList>
    </citation>
    <scope>NUCLEOTIDE SEQUENCE [LARGE SCALE GENOMIC DNA]</scope>
</reference>
<evidence type="ECO:0000313" key="1">
    <source>
        <dbReference type="EMBL" id="GAA0167718.1"/>
    </source>
</evidence>
<comment type="caution">
    <text evidence="1">The sequence shown here is derived from an EMBL/GenBank/DDBJ whole genome shotgun (WGS) entry which is preliminary data.</text>
</comment>